<organism evidence="1 2">
    <name type="scientific">Saccharomycopsis crataegensis</name>
    <dbReference type="NCBI Taxonomy" id="43959"/>
    <lineage>
        <taxon>Eukaryota</taxon>
        <taxon>Fungi</taxon>
        <taxon>Dikarya</taxon>
        <taxon>Ascomycota</taxon>
        <taxon>Saccharomycotina</taxon>
        <taxon>Saccharomycetes</taxon>
        <taxon>Saccharomycopsidaceae</taxon>
        <taxon>Saccharomycopsis</taxon>
    </lineage>
</organism>
<dbReference type="Proteomes" id="UP001360560">
    <property type="component" value="Unassembled WGS sequence"/>
</dbReference>
<dbReference type="GeneID" id="90071242"/>
<dbReference type="RefSeq" id="XP_064850263.1">
    <property type="nucleotide sequence ID" value="XM_064994191.1"/>
</dbReference>
<accession>A0AAV5QET4</accession>
<proteinExistence type="predicted"/>
<dbReference type="EMBL" id="BTFZ01000001">
    <property type="protein sequence ID" value="GMM33263.1"/>
    <property type="molecule type" value="Genomic_DNA"/>
</dbReference>
<sequence length="367" mass="41288">MLKYSAQRITTGSAIRLSSAGFHTTVAAEQSSAFPPSELYQSAYKELKHGLDYYKTKKSMRSLVYRPKNAKRLVAAELYNEEEGKRIMPQEFAGTIRKSALNKLTLNISSYDELKKSQDMILALAAANKADAQKHCVQEEHFINLLFSGAKLNKFSHTLSFLYKHNSPILKFLDSKIVQVIHVLNGVFRLNTPGYDLESLSLKEFIRRLNVPITELKGEELSKLNDIFKQDPQLALSYSAALINYMTLKPKSASFVIPKITEILDNIDLNILQTSSLESKASGFKNSTQIQYFVLKAVQQQFLKLQSVEQFADKSKQILDKITPFVETFEQKVGAANGKSNIYEKVLAESKFGKPVVAETQPAAEEQ</sequence>
<keyword evidence="2" id="KW-1185">Reference proteome</keyword>
<name>A0AAV5QET4_9ASCO</name>
<comment type="caution">
    <text evidence="1">The sequence shown here is derived from an EMBL/GenBank/DDBJ whole genome shotgun (WGS) entry which is preliminary data.</text>
</comment>
<dbReference type="AlphaFoldDB" id="A0AAV5QET4"/>
<protein>
    <submittedName>
        <fullName evidence="1">Uncharacterized protein</fullName>
    </submittedName>
</protein>
<evidence type="ECO:0000313" key="1">
    <source>
        <dbReference type="EMBL" id="GMM33263.1"/>
    </source>
</evidence>
<evidence type="ECO:0000313" key="2">
    <source>
        <dbReference type="Proteomes" id="UP001360560"/>
    </source>
</evidence>
<reference evidence="1 2" key="1">
    <citation type="journal article" date="2023" name="Elife">
        <title>Identification of key yeast species and microbe-microbe interactions impacting larval growth of Drosophila in the wild.</title>
        <authorList>
            <person name="Mure A."/>
            <person name="Sugiura Y."/>
            <person name="Maeda R."/>
            <person name="Honda K."/>
            <person name="Sakurai N."/>
            <person name="Takahashi Y."/>
            <person name="Watada M."/>
            <person name="Katoh T."/>
            <person name="Gotoh A."/>
            <person name="Gotoh Y."/>
            <person name="Taniguchi I."/>
            <person name="Nakamura K."/>
            <person name="Hayashi T."/>
            <person name="Katayama T."/>
            <person name="Uemura T."/>
            <person name="Hattori Y."/>
        </authorList>
    </citation>
    <scope>NUCLEOTIDE SEQUENCE [LARGE SCALE GENOMIC DNA]</scope>
    <source>
        <strain evidence="1 2">SC-9</strain>
    </source>
</reference>
<gene>
    <name evidence="1" type="ORF">DASC09_005880</name>
</gene>